<dbReference type="EMBL" id="CP050063">
    <property type="protein sequence ID" value="QIP16620.1"/>
    <property type="molecule type" value="Genomic_DNA"/>
</dbReference>
<feature type="signal peptide" evidence="2">
    <location>
        <begin position="1"/>
        <end position="20"/>
    </location>
</feature>
<name>A0A6G9AW37_9BACT</name>
<proteinExistence type="predicted"/>
<dbReference type="KEGG" id="spib:G8759_30260"/>
<feature type="chain" id="PRO_5026153307" evidence="2">
    <location>
        <begin position="21"/>
        <end position="227"/>
    </location>
</feature>
<evidence type="ECO:0000256" key="1">
    <source>
        <dbReference type="SAM" id="MobiDB-lite"/>
    </source>
</evidence>
<evidence type="ECO:0000313" key="4">
    <source>
        <dbReference type="Proteomes" id="UP000501802"/>
    </source>
</evidence>
<accession>A0A6G9AW37</accession>
<dbReference type="Proteomes" id="UP000501802">
    <property type="component" value="Chromosome"/>
</dbReference>
<gene>
    <name evidence="3" type="ORF">G8759_30260</name>
</gene>
<evidence type="ECO:0000256" key="2">
    <source>
        <dbReference type="SAM" id="SignalP"/>
    </source>
</evidence>
<dbReference type="InterPro" id="IPR011250">
    <property type="entry name" value="OMP/PagP_B-barrel"/>
</dbReference>
<dbReference type="RefSeq" id="WP_167216686.1">
    <property type="nucleotide sequence ID" value="NZ_CP050063.1"/>
</dbReference>
<reference evidence="3 4" key="1">
    <citation type="submission" date="2020-03" db="EMBL/GenBank/DDBJ databases">
        <authorList>
            <person name="Kim M.K."/>
        </authorList>
    </citation>
    <scope>NUCLEOTIDE SEQUENCE [LARGE SCALE GENOMIC DNA]</scope>
    <source>
        <strain evidence="3 4">BT328</strain>
    </source>
</reference>
<feature type="region of interest" description="Disordered" evidence="1">
    <location>
        <begin position="48"/>
        <end position="75"/>
    </location>
</feature>
<keyword evidence="2" id="KW-0732">Signal</keyword>
<organism evidence="3 4">
    <name type="scientific">Spirosoma aureum</name>
    <dbReference type="NCBI Taxonomy" id="2692134"/>
    <lineage>
        <taxon>Bacteria</taxon>
        <taxon>Pseudomonadati</taxon>
        <taxon>Bacteroidota</taxon>
        <taxon>Cytophagia</taxon>
        <taxon>Cytophagales</taxon>
        <taxon>Cytophagaceae</taxon>
        <taxon>Spirosoma</taxon>
    </lineage>
</organism>
<sequence>MKPYLLSLSLLMMSGFAASAQMSTRFAQPSASTTKSTSAAQPVAHNMASSPKVVSAPQKPVTTPGASVRTMPAQSSGDRPLYINAGIGLGAYTAGGIPIGVSVEKTIQNNISVGGSVDYARYGYNYSGYSWHYTFVYVGARASYHLGELLNTGNKKFDPYAGVSLGFRHASYKDTYGYSGDYYNPYSSGLYLGIHAGARYMFSEKIGGFAEVGYGVSALRLGLTAKF</sequence>
<keyword evidence="4" id="KW-1185">Reference proteome</keyword>
<evidence type="ECO:0000313" key="3">
    <source>
        <dbReference type="EMBL" id="QIP16620.1"/>
    </source>
</evidence>
<dbReference type="SUPFAM" id="SSF56925">
    <property type="entry name" value="OMPA-like"/>
    <property type="match status" value="1"/>
</dbReference>
<dbReference type="AlphaFoldDB" id="A0A6G9AW37"/>
<protein>
    <submittedName>
        <fullName evidence="3">Porin family protein</fullName>
    </submittedName>
</protein>